<dbReference type="GO" id="GO:0004792">
    <property type="term" value="F:thiosulfate-cyanide sulfurtransferase activity"/>
    <property type="evidence" value="ECO:0007669"/>
    <property type="project" value="TreeGrafter"/>
</dbReference>
<comment type="similarity">
    <text evidence="1">Belongs to the HesA/MoeB/ThiF family.</text>
</comment>
<keyword evidence="3" id="KW-0548">Nucleotidyltransferase</keyword>
<dbReference type="InterPro" id="IPR045886">
    <property type="entry name" value="ThiF/MoeB/HesA"/>
</dbReference>
<feature type="domain" description="THIF-type NAD/FAD binding fold" evidence="2">
    <location>
        <begin position="10"/>
        <end position="236"/>
    </location>
</feature>
<name>A0AAE3H8U0_9EURY</name>
<dbReference type="GO" id="GO:0016779">
    <property type="term" value="F:nucleotidyltransferase activity"/>
    <property type="evidence" value="ECO:0007669"/>
    <property type="project" value="UniProtKB-KW"/>
</dbReference>
<dbReference type="InterPro" id="IPR000594">
    <property type="entry name" value="ThiF_NAD_FAD-bd"/>
</dbReference>
<dbReference type="Pfam" id="PF00899">
    <property type="entry name" value="ThiF"/>
    <property type="match status" value="1"/>
</dbReference>
<evidence type="ECO:0000313" key="4">
    <source>
        <dbReference type="Proteomes" id="UP001206983"/>
    </source>
</evidence>
<proteinExistence type="inferred from homology"/>
<reference evidence="3 4" key="1">
    <citation type="journal article" date="2011" name="Appl. Environ. Microbiol.">
        <title>Methanogenic archaea isolated from Taiwan's Chelungpu fault.</title>
        <authorList>
            <person name="Wu S.Y."/>
            <person name="Lai M.C."/>
        </authorList>
    </citation>
    <scope>NUCLEOTIDE SEQUENCE [LARGE SCALE GENOMIC DNA]</scope>
    <source>
        <strain evidence="3 4">St545Mb</strain>
    </source>
</reference>
<accession>A0AAE3H8U0</accession>
<dbReference type="PANTHER" id="PTHR10953">
    <property type="entry name" value="UBIQUITIN-ACTIVATING ENZYME E1"/>
    <property type="match status" value="1"/>
</dbReference>
<dbReference type="GO" id="GO:0008641">
    <property type="term" value="F:ubiquitin-like modifier activating enzyme activity"/>
    <property type="evidence" value="ECO:0007669"/>
    <property type="project" value="InterPro"/>
</dbReference>
<dbReference type="EMBL" id="JTEO01000002">
    <property type="protein sequence ID" value="MCQ6962111.1"/>
    <property type="molecule type" value="Genomic_DNA"/>
</dbReference>
<keyword evidence="3" id="KW-0808">Transferase</keyword>
<dbReference type="Proteomes" id="UP001206983">
    <property type="component" value="Unassembled WGS sequence"/>
</dbReference>
<dbReference type="FunFam" id="3.40.50.720:FF:000080">
    <property type="entry name" value="Thiazole biosynthesis adenylyltransferase ThiF"/>
    <property type="match status" value="1"/>
</dbReference>
<dbReference type="CDD" id="cd00757">
    <property type="entry name" value="ThiF_MoeB_HesA_family"/>
    <property type="match status" value="1"/>
</dbReference>
<sequence>MLSEHELERYTRQIMLFGEEGQLKLKQASVFIAGAGGLGCPVALYLAAAGVGHLRIVDKDVAERSNLNRQVLHWEQDIGKEKVISVEEKLLAVNPHIGVEAFCKVIDGSNVSELVGDSDLIVDAMDNYPARYLLNRTAHEKGIPLIHGAIRGFDGQATTVVPGKSACLSCIFPCEPPSEVFPVVGVTPGIIGMIQANEVIKYLTGAGDLLTDRLLIWNGMSSEMETLRFGRRCDCEICGSAAGKI</sequence>
<organism evidence="3 4">
    <name type="scientific">Methanolobus chelungpuianus</name>
    <dbReference type="NCBI Taxonomy" id="502115"/>
    <lineage>
        <taxon>Archaea</taxon>
        <taxon>Methanobacteriati</taxon>
        <taxon>Methanobacteriota</taxon>
        <taxon>Stenosarchaea group</taxon>
        <taxon>Methanomicrobia</taxon>
        <taxon>Methanosarcinales</taxon>
        <taxon>Methanosarcinaceae</taxon>
        <taxon>Methanolobus</taxon>
    </lineage>
</organism>
<dbReference type="SUPFAM" id="SSF69572">
    <property type="entry name" value="Activating enzymes of the ubiquitin-like proteins"/>
    <property type="match status" value="1"/>
</dbReference>
<dbReference type="PANTHER" id="PTHR10953:SF102">
    <property type="entry name" value="ADENYLYLTRANSFERASE AND SULFURTRANSFERASE MOCS3"/>
    <property type="match status" value="1"/>
</dbReference>
<comment type="caution">
    <text evidence="3">The sequence shown here is derived from an EMBL/GenBank/DDBJ whole genome shotgun (WGS) entry which is preliminary data.</text>
</comment>
<protein>
    <submittedName>
        <fullName evidence="3">Adenylyltransferase</fullName>
    </submittedName>
</protein>
<gene>
    <name evidence="3" type="ORF">PV02_02910</name>
</gene>
<evidence type="ECO:0000256" key="1">
    <source>
        <dbReference type="ARBA" id="ARBA00009919"/>
    </source>
</evidence>
<dbReference type="GO" id="GO:0005737">
    <property type="term" value="C:cytoplasm"/>
    <property type="evidence" value="ECO:0007669"/>
    <property type="project" value="TreeGrafter"/>
</dbReference>
<dbReference type="InterPro" id="IPR035985">
    <property type="entry name" value="Ubiquitin-activating_enz"/>
</dbReference>
<evidence type="ECO:0000313" key="3">
    <source>
        <dbReference type="EMBL" id="MCQ6962111.1"/>
    </source>
</evidence>
<dbReference type="Gene3D" id="3.40.50.720">
    <property type="entry name" value="NAD(P)-binding Rossmann-like Domain"/>
    <property type="match status" value="1"/>
</dbReference>
<dbReference type="RefSeq" id="WP_256621872.1">
    <property type="nucleotide sequence ID" value="NZ_JTEO01000002.1"/>
</dbReference>
<dbReference type="AlphaFoldDB" id="A0AAE3H8U0"/>
<evidence type="ECO:0000259" key="2">
    <source>
        <dbReference type="Pfam" id="PF00899"/>
    </source>
</evidence>
<keyword evidence="4" id="KW-1185">Reference proteome</keyword>